<evidence type="ECO:0000256" key="3">
    <source>
        <dbReference type="ARBA" id="ARBA00022516"/>
    </source>
</evidence>
<dbReference type="GO" id="GO:0048364">
    <property type="term" value="P:root development"/>
    <property type="evidence" value="ECO:0007669"/>
    <property type="project" value="UniProtKB-ARBA"/>
</dbReference>
<keyword evidence="8" id="KW-1208">Phospholipid metabolism</keyword>
<dbReference type="EMBL" id="OX459119">
    <property type="protein sequence ID" value="CAI9095695.1"/>
    <property type="molecule type" value="Genomic_DNA"/>
</dbReference>
<dbReference type="InterPro" id="IPR000387">
    <property type="entry name" value="Tyr_Pase_dom"/>
</dbReference>
<keyword evidence="7" id="KW-0594">Phospholipid biosynthesis</keyword>
<dbReference type="InterPro" id="IPR000340">
    <property type="entry name" value="Dual-sp_phosphatase_cat-dom"/>
</dbReference>
<evidence type="ECO:0000256" key="12">
    <source>
        <dbReference type="ARBA" id="ARBA00053902"/>
    </source>
</evidence>
<dbReference type="InterPro" id="IPR044596">
    <property type="entry name" value="PTPMT1-like"/>
</dbReference>
<dbReference type="PROSITE" id="PS50054">
    <property type="entry name" value="TYR_PHOSPHATASE_DUAL"/>
    <property type="match status" value="1"/>
</dbReference>
<evidence type="ECO:0000313" key="15">
    <source>
        <dbReference type="EMBL" id="CAI9095695.1"/>
    </source>
</evidence>
<dbReference type="InterPro" id="IPR020422">
    <property type="entry name" value="TYR_PHOSPHATASE_DUAL_dom"/>
</dbReference>
<dbReference type="Gene3D" id="3.90.190.10">
    <property type="entry name" value="Protein tyrosine phosphatase superfamily"/>
    <property type="match status" value="1"/>
</dbReference>
<dbReference type="SUPFAM" id="SSF52799">
    <property type="entry name" value="(Phosphotyrosine protein) phosphatases II"/>
    <property type="match status" value="1"/>
</dbReference>
<dbReference type="SMART" id="SM00195">
    <property type="entry name" value="DSPc"/>
    <property type="match status" value="1"/>
</dbReference>
<keyword evidence="6" id="KW-0443">Lipid metabolism</keyword>
<dbReference type="AlphaFoldDB" id="A0AAV1CJG2"/>
<comment type="pathway">
    <text evidence="1">Lipid metabolism.</text>
</comment>
<evidence type="ECO:0000256" key="5">
    <source>
        <dbReference type="ARBA" id="ARBA00022912"/>
    </source>
</evidence>
<sequence>MLIEEISEEKGLGLKVKEIREVKGLGLKVKVKEEEEEEEEELAVSDRDLVKTGVGRGVGGYLGRNSKRVLVGVGARALFYPTLVYNVFRNKIQTEFRWWDWIDEFVLLGAVPFRSDVRRLKDLGVGAVVTLNEPYETLVPTSFYEAHGIRNLVLPTRDYLFAPSLDDICQAVDFIHENASCGRSTYVHCKAGRGRSTTIVICYLVKYKQMKPDIAYAYVKSIRPRVLLAASQLKAVEGFYNLQAKKTCFSSSPMSPIFRSPKLFTGQDLVAFDDGSVVIITNADLDGYEGNEETGIIRNEIWTDFSLIYRVRVTGKTALAKLSCLWFRYHTPQKLLGEEVVAEESRSLVGSDVGGFTLDIHVYSA</sequence>
<reference evidence="15" key="1">
    <citation type="submission" date="2023-03" db="EMBL/GenBank/DDBJ databases">
        <authorList>
            <person name="Julca I."/>
        </authorList>
    </citation>
    <scope>NUCLEOTIDE SEQUENCE</scope>
</reference>
<dbReference type="CDD" id="cd14524">
    <property type="entry name" value="PTPMT1"/>
    <property type="match status" value="1"/>
</dbReference>
<evidence type="ECO:0000259" key="14">
    <source>
        <dbReference type="PROSITE" id="PS50056"/>
    </source>
</evidence>
<feature type="domain" description="Tyrosine specific protein phosphatases" evidence="14">
    <location>
        <begin position="166"/>
        <end position="234"/>
    </location>
</feature>
<evidence type="ECO:0000256" key="7">
    <source>
        <dbReference type="ARBA" id="ARBA00023209"/>
    </source>
</evidence>
<keyword evidence="16" id="KW-1185">Reference proteome</keyword>
<evidence type="ECO:0000256" key="2">
    <source>
        <dbReference type="ARBA" id="ARBA00008601"/>
    </source>
</evidence>
<comment type="pathway">
    <text evidence="9">Phospholipid metabolism; phosphatidylglycerol biosynthesis; phosphatidylglycerol from CDP-diacylglycerol: step 2/2.</text>
</comment>
<evidence type="ECO:0000256" key="6">
    <source>
        <dbReference type="ARBA" id="ARBA00023098"/>
    </source>
</evidence>
<keyword evidence="4" id="KW-0378">Hydrolase</keyword>
<evidence type="ECO:0000256" key="8">
    <source>
        <dbReference type="ARBA" id="ARBA00023264"/>
    </source>
</evidence>
<evidence type="ECO:0000256" key="4">
    <source>
        <dbReference type="ARBA" id="ARBA00022801"/>
    </source>
</evidence>
<organism evidence="15 16">
    <name type="scientific">Oldenlandia corymbosa var. corymbosa</name>
    <dbReference type="NCBI Taxonomy" id="529605"/>
    <lineage>
        <taxon>Eukaryota</taxon>
        <taxon>Viridiplantae</taxon>
        <taxon>Streptophyta</taxon>
        <taxon>Embryophyta</taxon>
        <taxon>Tracheophyta</taxon>
        <taxon>Spermatophyta</taxon>
        <taxon>Magnoliopsida</taxon>
        <taxon>eudicotyledons</taxon>
        <taxon>Gunneridae</taxon>
        <taxon>Pentapetalae</taxon>
        <taxon>asterids</taxon>
        <taxon>lamiids</taxon>
        <taxon>Gentianales</taxon>
        <taxon>Rubiaceae</taxon>
        <taxon>Rubioideae</taxon>
        <taxon>Spermacoceae</taxon>
        <taxon>Hedyotis-Oldenlandia complex</taxon>
        <taxon>Oldenlandia</taxon>
    </lineage>
</organism>
<dbReference type="GO" id="GO:0004721">
    <property type="term" value="F:phosphoprotein phosphatase activity"/>
    <property type="evidence" value="ECO:0007669"/>
    <property type="project" value="UniProtKB-KW"/>
</dbReference>
<dbReference type="GO" id="GO:0008962">
    <property type="term" value="F:phosphatidylglycerophosphatase activity"/>
    <property type="evidence" value="ECO:0007669"/>
    <property type="project" value="UniProtKB-EC"/>
</dbReference>
<evidence type="ECO:0000256" key="11">
    <source>
        <dbReference type="ARBA" id="ARBA00050944"/>
    </source>
</evidence>
<evidence type="ECO:0000313" key="16">
    <source>
        <dbReference type="Proteomes" id="UP001161247"/>
    </source>
</evidence>
<keyword evidence="5" id="KW-0904">Protein phosphatase</keyword>
<evidence type="ECO:0000256" key="9">
    <source>
        <dbReference type="ARBA" id="ARBA00024192"/>
    </source>
</evidence>
<comment type="catalytic activity">
    <reaction evidence="11">
        <text>a 1,2-diacyl-sn-glycero-3-phospho-(1'-sn-glycero-3'-phosphate) + H2O = a 1,2-diacyl-sn-glycero-3-phospho-(1'-sn-glycerol) + phosphate</text>
        <dbReference type="Rhea" id="RHEA:33751"/>
        <dbReference type="ChEBI" id="CHEBI:15377"/>
        <dbReference type="ChEBI" id="CHEBI:43474"/>
        <dbReference type="ChEBI" id="CHEBI:60110"/>
        <dbReference type="ChEBI" id="CHEBI:64716"/>
        <dbReference type="EC" id="3.1.3.27"/>
    </reaction>
    <physiologicalReaction direction="left-to-right" evidence="11">
        <dbReference type="Rhea" id="RHEA:33752"/>
    </physiologicalReaction>
</comment>
<dbReference type="Pfam" id="PF00782">
    <property type="entry name" value="DSPc"/>
    <property type="match status" value="1"/>
</dbReference>
<dbReference type="PROSITE" id="PS50056">
    <property type="entry name" value="TYR_PHOSPHATASE_2"/>
    <property type="match status" value="1"/>
</dbReference>
<gene>
    <name evidence="15" type="ORF">OLC1_LOCUS6608</name>
</gene>
<dbReference type="Proteomes" id="UP001161247">
    <property type="component" value="Chromosome 2"/>
</dbReference>
<dbReference type="FunFam" id="3.90.190.10:FF:000051">
    <property type="entry name" value="Dual specificity phosphatase domain protein"/>
    <property type="match status" value="1"/>
</dbReference>
<evidence type="ECO:0000256" key="1">
    <source>
        <dbReference type="ARBA" id="ARBA00005189"/>
    </source>
</evidence>
<accession>A0AAV1CJG2</accession>
<dbReference type="PANTHER" id="PTHR46274:SF9">
    <property type="entry name" value="PHOSPHATIDYLGLYCEROPHOSPHATE PHOSPHATASE PTPMT1"/>
    <property type="match status" value="1"/>
</dbReference>
<feature type="domain" description="Tyrosine-protein phosphatase" evidence="13">
    <location>
        <begin position="98"/>
        <end position="245"/>
    </location>
</feature>
<keyword evidence="3" id="KW-0444">Lipid biosynthesis</keyword>
<comment type="function">
    <text evidence="12">Exhibits phosphatidylglycerophosphate phosphatase activity. Involved in root growth and columella cells organization. May possess protein phosphatase activity.</text>
</comment>
<name>A0AAV1CJG2_OLDCO</name>
<proteinExistence type="inferred from homology"/>
<comment type="similarity">
    <text evidence="2">Belongs to the protein-tyrosine phosphatase family. Non-receptor class dual specificity subfamily.</text>
</comment>
<dbReference type="InterPro" id="IPR029021">
    <property type="entry name" value="Prot-tyrosine_phosphatase-like"/>
</dbReference>
<evidence type="ECO:0000256" key="10">
    <source>
        <dbReference type="ARBA" id="ARBA00024224"/>
    </source>
</evidence>
<dbReference type="InterPro" id="IPR016130">
    <property type="entry name" value="Tyr_Pase_AS"/>
</dbReference>
<dbReference type="PROSITE" id="PS00383">
    <property type="entry name" value="TYR_PHOSPHATASE_1"/>
    <property type="match status" value="1"/>
</dbReference>
<evidence type="ECO:0000259" key="13">
    <source>
        <dbReference type="PROSITE" id="PS50054"/>
    </source>
</evidence>
<dbReference type="PANTHER" id="PTHR46274">
    <property type="entry name" value="PHOSPHATIDYLINOSITOL PHOSPHATASE"/>
    <property type="match status" value="1"/>
</dbReference>
<dbReference type="GO" id="GO:0008654">
    <property type="term" value="P:phospholipid biosynthetic process"/>
    <property type="evidence" value="ECO:0007669"/>
    <property type="project" value="UniProtKB-KW"/>
</dbReference>
<protein>
    <recommendedName>
        <fullName evidence="10">phosphatidylglycerophosphatase</fullName>
        <ecNumber evidence="10">3.1.3.27</ecNumber>
    </recommendedName>
</protein>
<dbReference type="EC" id="3.1.3.27" evidence="10"/>